<dbReference type="Gene3D" id="2.130.10.10">
    <property type="entry name" value="YVTN repeat-like/Quinoprotein amine dehydrogenase"/>
    <property type="match status" value="2"/>
</dbReference>
<dbReference type="OrthoDB" id="189968at2759"/>
<dbReference type="InterPro" id="IPR001680">
    <property type="entry name" value="WD40_rpt"/>
</dbReference>
<dbReference type="InterPro" id="IPR042234">
    <property type="entry name" value="WDFY1/WDFY2"/>
</dbReference>
<dbReference type="SMART" id="SM00320">
    <property type="entry name" value="WD40"/>
    <property type="match status" value="5"/>
</dbReference>
<proteinExistence type="predicted"/>
<comment type="caution">
    <text evidence="3">The sequence shown here is derived from an EMBL/GenBank/DDBJ whole genome shotgun (WGS) entry which is preliminary data.</text>
</comment>
<protein>
    <submittedName>
        <fullName evidence="3">WD-40 repeat protein</fullName>
    </submittedName>
</protein>
<keyword evidence="2" id="KW-0677">Repeat</keyword>
<evidence type="ECO:0000256" key="1">
    <source>
        <dbReference type="ARBA" id="ARBA00022574"/>
    </source>
</evidence>
<dbReference type="InterPro" id="IPR015943">
    <property type="entry name" value="WD40/YVTN_repeat-like_dom_sf"/>
</dbReference>
<keyword evidence="1" id="KW-0853">WD repeat</keyword>
<reference evidence="3 4" key="1">
    <citation type="journal article" date="2015" name="Mol. Biochem. Parasitol.">
        <title>Identification of polymorphic genes for use in assemblage B genotyping assays through comparative genomics of multiple assemblage B Giardia duodenalis isolates.</title>
        <authorList>
            <person name="Wielinga C."/>
            <person name="Thompson R.C."/>
            <person name="Monis P."/>
            <person name="Ryan U."/>
        </authorList>
    </citation>
    <scope>NUCLEOTIDE SEQUENCE [LARGE SCALE GENOMIC DNA]</scope>
    <source>
        <strain evidence="3 4">BAH15c1</strain>
    </source>
</reference>
<organism evidence="3 4">
    <name type="scientific">Giardia duodenalis assemblage B</name>
    <dbReference type="NCBI Taxonomy" id="1394984"/>
    <lineage>
        <taxon>Eukaryota</taxon>
        <taxon>Metamonada</taxon>
        <taxon>Diplomonadida</taxon>
        <taxon>Hexamitidae</taxon>
        <taxon>Giardiinae</taxon>
        <taxon>Giardia</taxon>
    </lineage>
</organism>
<dbReference type="PROSITE" id="PS00678">
    <property type="entry name" value="WD_REPEATS_1"/>
    <property type="match status" value="1"/>
</dbReference>
<dbReference type="PANTHER" id="PTHR46189:SF1">
    <property type="entry name" value="LD41958P"/>
    <property type="match status" value="1"/>
</dbReference>
<dbReference type="PANTHER" id="PTHR46189">
    <property type="entry name" value="LD41958P"/>
    <property type="match status" value="1"/>
</dbReference>
<dbReference type="InterPro" id="IPR019775">
    <property type="entry name" value="WD40_repeat_CS"/>
</dbReference>
<evidence type="ECO:0000256" key="2">
    <source>
        <dbReference type="ARBA" id="ARBA00022737"/>
    </source>
</evidence>
<accession>A0A132NY31</accession>
<dbReference type="Pfam" id="PF00400">
    <property type="entry name" value="WD40"/>
    <property type="match status" value="1"/>
</dbReference>
<dbReference type="GO" id="GO:0005769">
    <property type="term" value="C:early endosome"/>
    <property type="evidence" value="ECO:0007669"/>
    <property type="project" value="TreeGrafter"/>
</dbReference>
<evidence type="ECO:0000313" key="4">
    <source>
        <dbReference type="Proteomes" id="UP000070089"/>
    </source>
</evidence>
<evidence type="ECO:0000313" key="3">
    <source>
        <dbReference type="EMBL" id="KWX14974.1"/>
    </source>
</evidence>
<dbReference type="AlphaFoldDB" id="A0A132NY31"/>
<name>A0A132NY31_GIAIN</name>
<dbReference type="Proteomes" id="UP000070089">
    <property type="component" value="Unassembled WGS sequence"/>
</dbReference>
<dbReference type="VEuPathDB" id="GiardiaDB:QR46_1035"/>
<dbReference type="InterPro" id="IPR036322">
    <property type="entry name" value="WD40_repeat_dom_sf"/>
</dbReference>
<gene>
    <name evidence="3" type="ORF">QR46_1035</name>
</gene>
<dbReference type="EMBL" id="JXTI01000018">
    <property type="protein sequence ID" value="KWX14974.1"/>
    <property type="molecule type" value="Genomic_DNA"/>
</dbReference>
<sequence>MLKTCTFVLRGTLMHHRKGVNQVIRTRDGYLISVGDDKLLAVMIWNASSKSYEVIARATCTHKAKTVEYDYTRRRIYVGCFLGTVDIFELTPTLELKHRSSNKWHTRECSFILYLPHHDMIITAGFDRRLLFYDCISNKVLCSYVVSSEFIRHIYYDDVGGKLYLGTHEGLGIPVFNLEEPRQVVHTPPVLAFRLGNDRKAPNHGSPVRWISFHSISRYMFTCDHAGKILIFQAGEPGNEIPSPPIGQLVGHKGGKIRCVLWSDSSKLLYSCGRDMSVCVWDVLCSSSIGSFHAHADEVMGMLFMDQDLRHVTSLYDPGKVSSTLLLTWGKDACIKLWNVVIN</sequence>
<dbReference type="SUPFAM" id="SSF50978">
    <property type="entry name" value="WD40 repeat-like"/>
    <property type="match status" value="1"/>
</dbReference>